<dbReference type="Pfam" id="PF00067">
    <property type="entry name" value="p450"/>
    <property type="match status" value="1"/>
</dbReference>
<dbReference type="PANTHER" id="PTHR24287:SF19">
    <property type="entry name" value="CYTOCHROME P450"/>
    <property type="match status" value="1"/>
</dbReference>
<dbReference type="InterPro" id="IPR036396">
    <property type="entry name" value="Cyt_P450_sf"/>
</dbReference>
<keyword evidence="6 8" id="KW-0408">Iron</keyword>
<dbReference type="Gene3D" id="1.10.630.10">
    <property type="entry name" value="Cytochrome P450"/>
    <property type="match status" value="1"/>
</dbReference>
<keyword evidence="12" id="KW-1185">Reference proteome</keyword>
<keyword evidence="4 8" id="KW-0479">Metal-binding</keyword>
<name>A0A9N9PXI0_9HELO</name>
<evidence type="ECO:0000256" key="2">
    <source>
        <dbReference type="ARBA" id="ARBA00010617"/>
    </source>
</evidence>
<keyword evidence="10" id="KW-1133">Transmembrane helix</keyword>
<dbReference type="GO" id="GO:0005506">
    <property type="term" value="F:iron ion binding"/>
    <property type="evidence" value="ECO:0007669"/>
    <property type="project" value="InterPro"/>
</dbReference>
<dbReference type="Proteomes" id="UP000696280">
    <property type="component" value="Unassembled WGS sequence"/>
</dbReference>
<dbReference type="PANTHER" id="PTHR24287">
    <property type="entry name" value="P450, PUTATIVE (EUROFUNG)-RELATED"/>
    <property type="match status" value="1"/>
</dbReference>
<evidence type="ECO:0000256" key="1">
    <source>
        <dbReference type="ARBA" id="ARBA00001971"/>
    </source>
</evidence>
<dbReference type="CDD" id="cd11063">
    <property type="entry name" value="CYP52"/>
    <property type="match status" value="1"/>
</dbReference>
<comment type="similarity">
    <text evidence="2 9">Belongs to the cytochrome P450 family.</text>
</comment>
<dbReference type="GO" id="GO:0020037">
    <property type="term" value="F:heme binding"/>
    <property type="evidence" value="ECO:0007669"/>
    <property type="project" value="InterPro"/>
</dbReference>
<comment type="caution">
    <text evidence="11">The sequence shown here is derived from an EMBL/GenBank/DDBJ whole genome shotgun (WGS) entry which is preliminary data.</text>
</comment>
<keyword evidence="7 9" id="KW-0503">Monooxygenase</keyword>
<feature type="binding site" description="axial binding residue" evidence="8">
    <location>
        <position position="452"/>
    </location>
    <ligand>
        <name>heme</name>
        <dbReference type="ChEBI" id="CHEBI:30413"/>
    </ligand>
    <ligandPart>
        <name>Fe</name>
        <dbReference type="ChEBI" id="CHEBI:18248"/>
    </ligandPart>
</feature>
<evidence type="ECO:0000256" key="8">
    <source>
        <dbReference type="PIRSR" id="PIRSR602402-1"/>
    </source>
</evidence>
<organism evidence="11 12">
    <name type="scientific">Hymenoscyphus fraxineus</name>
    <dbReference type="NCBI Taxonomy" id="746836"/>
    <lineage>
        <taxon>Eukaryota</taxon>
        <taxon>Fungi</taxon>
        <taxon>Dikarya</taxon>
        <taxon>Ascomycota</taxon>
        <taxon>Pezizomycotina</taxon>
        <taxon>Leotiomycetes</taxon>
        <taxon>Helotiales</taxon>
        <taxon>Helotiaceae</taxon>
        <taxon>Hymenoscyphus</taxon>
    </lineage>
</organism>
<evidence type="ECO:0000256" key="3">
    <source>
        <dbReference type="ARBA" id="ARBA00022617"/>
    </source>
</evidence>
<evidence type="ECO:0000256" key="9">
    <source>
        <dbReference type="RuleBase" id="RU000461"/>
    </source>
</evidence>
<sequence>MTCFQILVLTIVVVVLTLFYKYVTQRFSIDRAEQKHGCSKAVKYPHKEPIFGLDLFFRMGKAMKEGRILETNRNLFDTYGKTFEVNSWGTATLNTCDPRNIQTVLALSFKNFGKVKVKLTKKGGSFMAEGIFTADGEIWQRSRALIRPTFARSEISNFECLNKHVNKFMDRISTDSSIVDLQPLLKDLFLDISTEFIFGKSVDCQTPNPPFDSSEFLRAFDISMSGLGARMMLGKLKFIRGRDLEWKKAFKTVHEYIDSHVSTSLIARGISKDSKTEECQQKKFVLLEEMTKETQDPIDLRYQLLHIFIPAHDATGIAVSDIFYHLSRDTRCWDKLREEVLRTTASEPISFELLKSTRYLRHVFNESLRLHPNAGIVRRVCLQDTILPSGGGTDGLSPVLIRRGSNIVLNHHVLHRDRDFWGHDADEFRPERWKNLRPTWEYLPFSGGPRICPAQQMVFTDSAYIIVRMVQTFARIENQDPLSWSERFRMTVENKNGVKVRFFTN</sequence>
<evidence type="ECO:0000256" key="7">
    <source>
        <dbReference type="ARBA" id="ARBA00023033"/>
    </source>
</evidence>
<dbReference type="AlphaFoldDB" id="A0A9N9PXI0"/>
<dbReference type="PROSITE" id="PS00086">
    <property type="entry name" value="CYTOCHROME_P450"/>
    <property type="match status" value="1"/>
</dbReference>
<dbReference type="GO" id="GO:0016712">
    <property type="term" value="F:oxidoreductase activity, acting on paired donors, with incorporation or reduction of molecular oxygen, reduced flavin or flavoprotein as one donor, and incorporation of one atom of oxygen"/>
    <property type="evidence" value="ECO:0007669"/>
    <property type="project" value="InterPro"/>
</dbReference>
<evidence type="ECO:0000256" key="4">
    <source>
        <dbReference type="ARBA" id="ARBA00022723"/>
    </source>
</evidence>
<dbReference type="InterPro" id="IPR047146">
    <property type="entry name" value="Cyt_P450_E_CYP52_fungi"/>
</dbReference>
<dbReference type="SUPFAM" id="SSF48264">
    <property type="entry name" value="Cytochrome P450"/>
    <property type="match status" value="1"/>
</dbReference>
<gene>
    <name evidence="11" type="ORF">HYFRA_00010519</name>
</gene>
<evidence type="ECO:0008006" key="13">
    <source>
        <dbReference type="Google" id="ProtNLM"/>
    </source>
</evidence>
<dbReference type="InterPro" id="IPR002974">
    <property type="entry name" value="Cyt_P450_E_CYP52_ascomycetes"/>
</dbReference>
<evidence type="ECO:0000256" key="6">
    <source>
        <dbReference type="ARBA" id="ARBA00023004"/>
    </source>
</evidence>
<dbReference type="PRINTS" id="PR01239">
    <property type="entry name" value="EP450IICYP52"/>
</dbReference>
<evidence type="ECO:0000313" key="11">
    <source>
        <dbReference type="EMBL" id="CAG8957652.1"/>
    </source>
</evidence>
<keyword evidence="5 9" id="KW-0560">Oxidoreductase</keyword>
<evidence type="ECO:0000256" key="5">
    <source>
        <dbReference type="ARBA" id="ARBA00023002"/>
    </source>
</evidence>
<dbReference type="InterPro" id="IPR002402">
    <property type="entry name" value="Cyt_P450_E_grp-II"/>
</dbReference>
<keyword evidence="10" id="KW-0472">Membrane</keyword>
<protein>
    <recommendedName>
        <fullName evidence="13">Cytochrome P450</fullName>
    </recommendedName>
</protein>
<reference evidence="11" key="1">
    <citation type="submission" date="2021-07" db="EMBL/GenBank/DDBJ databases">
        <authorList>
            <person name="Durling M."/>
        </authorList>
    </citation>
    <scope>NUCLEOTIDE SEQUENCE</scope>
</reference>
<dbReference type="PRINTS" id="PR00464">
    <property type="entry name" value="EP450II"/>
</dbReference>
<dbReference type="InterPro" id="IPR017972">
    <property type="entry name" value="Cyt_P450_CS"/>
</dbReference>
<keyword evidence="3 8" id="KW-0349">Heme</keyword>
<comment type="cofactor">
    <cofactor evidence="1 8">
        <name>heme</name>
        <dbReference type="ChEBI" id="CHEBI:30413"/>
    </cofactor>
</comment>
<proteinExistence type="inferred from homology"/>
<keyword evidence="10" id="KW-0812">Transmembrane</keyword>
<dbReference type="InterPro" id="IPR001128">
    <property type="entry name" value="Cyt_P450"/>
</dbReference>
<evidence type="ECO:0000256" key="10">
    <source>
        <dbReference type="SAM" id="Phobius"/>
    </source>
</evidence>
<accession>A0A9N9PXI0</accession>
<dbReference type="OrthoDB" id="1470350at2759"/>
<dbReference type="EMBL" id="CAJVRL010000080">
    <property type="protein sequence ID" value="CAG8957652.1"/>
    <property type="molecule type" value="Genomic_DNA"/>
</dbReference>
<feature type="transmembrane region" description="Helical" evidence="10">
    <location>
        <begin position="6"/>
        <end position="23"/>
    </location>
</feature>
<evidence type="ECO:0000313" key="12">
    <source>
        <dbReference type="Proteomes" id="UP000696280"/>
    </source>
</evidence>